<keyword evidence="2" id="KW-1185">Reference proteome</keyword>
<proteinExistence type="predicted"/>
<reference evidence="3" key="1">
    <citation type="submission" date="2025-08" db="UniProtKB">
        <authorList>
            <consortium name="RefSeq"/>
        </authorList>
    </citation>
    <scope>IDENTIFICATION</scope>
</reference>
<dbReference type="KEGG" id="asn:112551241"/>
<evidence type="ECO:0000256" key="1">
    <source>
        <dbReference type="SAM" id="MobiDB-lite"/>
    </source>
</evidence>
<dbReference type="GeneID" id="112551241"/>
<dbReference type="RefSeq" id="XP_025066913.1">
    <property type="nucleotide sequence ID" value="XM_025211128.1"/>
</dbReference>
<feature type="region of interest" description="Disordered" evidence="1">
    <location>
        <begin position="1"/>
        <end position="20"/>
    </location>
</feature>
<evidence type="ECO:0000313" key="3">
    <source>
        <dbReference type="RefSeq" id="XP_025066913.1"/>
    </source>
</evidence>
<sequence length="305" mass="32911">MFQRSLGRSHATNPGAVAAGGPAGRYIGQAGLWFTGQHEHLLGPSGSAQGGSALLASMLSQVKQLCTCFPHAGWLLQRPQVAEPAQGWGSFPSGCLSHQSASECTVKPWRAQKRGVSPQGQTMKPSVPASLLRAKEGQGLPVQGSRLPASASVTQQPCTHCTWRRQHCSSRPCTQPMELLPCQLGAVFGICLAELDKDTQGSEPHQTDSDMRSYPSTCVEACSGALPGTPTWLCHPWLQGFSGQLRTAARRRPSYLDQVSFLLVHALLSPPTVTELYQSCIRCSRISPGINVRLKRRCWAFVLTL</sequence>
<protein>
    <submittedName>
        <fullName evidence="3">Uncharacterized protein LOC112551241</fullName>
    </submittedName>
</protein>
<accession>A0A3Q0H8Y6</accession>
<organism evidence="2 3">
    <name type="scientific">Alligator sinensis</name>
    <name type="common">Chinese alligator</name>
    <dbReference type="NCBI Taxonomy" id="38654"/>
    <lineage>
        <taxon>Eukaryota</taxon>
        <taxon>Metazoa</taxon>
        <taxon>Chordata</taxon>
        <taxon>Craniata</taxon>
        <taxon>Vertebrata</taxon>
        <taxon>Euteleostomi</taxon>
        <taxon>Archelosauria</taxon>
        <taxon>Archosauria</taxon>
        <taxon>Crocodylia</taxon>
        <taxon>Alligatoridae</taxon>
        <taxon>Alligatorinae</taxon>
        <taxon>Alligator</taxon>
    </lineage>
</organism>
<gene>
    <name evidence="3" type="primary">LOC112551241</name>
</gene>
<name>A0A3Q0H8Y6_ALLSI</name>
<evidence type="ECO:0000313" key="2">
    <source>
        <dbReference type="Proteomes" id="UP000189705"/>
    </source>
</evidence>
<dbReference type="InParanoid" id="A0A3Q0H8Y6"/>
<dbReference type="Proteomes" id="UP000189705">
    <property type="component" value="Unplaced"/>
</dbReference>
<dbReference type="AlphaFoldDB" id="A0A3Q0H8Y6"/>